<dbReference type="AlphaFoldDB" id="A0AAV5MKW5"/>
<evidence type="ECO:0000313" key="2">
    <source>
        <dbReference type="EMBL" id="GKV50098.1"/>
    </source>
</evidence>
<dbReference type="InterPro" id="IPR013103">
    <property type="entry name" value="RVT_2"/>
</dbReference>
<evidence type="ECO:0000259" key="1">
    <source>
        <dbReference type="Pfam" id="PF07727"/>
    </source>
</evidence>
<gene>
    <name evidence="2" type="ORF">SLEP1_g56814</name>
</gene>
<protein>
    <recommendedName>
        <fullName evidence="1">Reverse transcriptase Ty1/copia-type domain-containing protein</fullName>
    </recommendedName>
</protein>
<sequence length="188" mass="21291">MSIDPFTTSVLSIVSSGTAVNLPSDATRKPRILPSMITNTVSLQEPRSFKQAQQSAEWRQAMAEEYTALLRHKTWVLVLRPPDVNVVCSKWVFKFKRHADGTLERYKACLVAQGYTQQSGVDYDETFIPVVKPVTIRTVLALVVLSSWPIHQLDVKNAFLNGYLSKLVYMHQPPGFVDQRYPDHVCLL</sequence>
<comment type="caution">
    <text evidence="2">The sequence shown here is derived from an EMBL/GenBank/DDBJ whole genome shotgun (WGS) entry which is preliminary data.</text>
</comment>
<keyword evidence="3" id="KW-1185">Reference proteome</keyword>
<name>A0AAV5MKW5_9ROSI</name>
<evidence type="ECO:0000313" key="3">
    <source>
        <dbReference type="Proteomes" id="UP001054252"/>
    </source>
</evidence>
<dbReference type="EMBL" id="BPVZ01000339">
    <property type="protein sequence ID" value="GKV50098.1"/>
    <property type="molecule type" value="Genomic_DNA"/>
</dbReference>
<dbReference type="Pfam" id="PF07727">
    <property type="entry name" value="RVT_2"/>
    <property type="match status" value="1"/>
</dbReference>
<accession>A0AAV5MKW5</accession>
<feature type="domain" description="Reverse transcriptase Ty1/copia-type" evidence="1">
    <location>
        <begin position="73"/>
        <end position="187"/>
    </location>
</feature>
<organism evidence="2 3">
    <name type="scientific">Rubroshorea leprosula</name>
    <dbReference type="NCBI Taxonomy" id="152421"/>
    <lineage>
        <taxon>Eukaryota</taxon>
        <taxon>Viridiplantae</taxon>
        <taxon>Streptophyta</taxon>
        <taxon>Embryophyta</taxon>
        <taxon>Tracheophyta</taxon>
        <taxon>Spermatophyta</taxon>
        <taxon>Magnoliopsida</taxon>
        <taxon>eudicotyledons</taxon>
        <taxon>Gunneridae</taxon>
        <taxon>Pentapetalae</taxon>
        <taxon>rosids</taxon>
        <taxon>malvids</taxon>
        <taxon>Malvales</taxon>
        <taxon>Dipterocarpaceae</taxon>
        <taxon>Rubroshorea</taxon>
    </lineage>
</organism>
<proteinExistence type="predicted"/>
<reference evidence="2 3" key="1">
    <citation type="journal article" date="2021" name="Commun. Biol.">
        <title>The genome of Shorea leprosula (Dipterocarpaceae) highlights the ecological relevance of drought in aseasonal tropical rainforests.</title>
        <authorList>
            <person name="Ng K.K.S."/>
            <person name="Kobayashi M.J."/>
            <person name="Fawcett J.A."/>
            <person name="Hatakeyama M."/>
            <person name="Paape T."/>
            <person name="Ng C.H."/>
            <person name="Ang C.C."/>
            <person name="Tnah L.H."/>
            <person name="Lee C.T."/>
            <person name="Nishiyama T."/>
            <person name="Sese J."/>
            <person name="O'Brien M.J."/>
            <person name="Copetti D."/>
            <person name="Mohd Noor M.I."/>
            <person name="Ong R.C."/>
            <person name="Putra M."/>
            <person name="Sireger I.Z."/>
            <person name="Indrioko S."/>
            <person name="Kosugi Y."/>
            <person name="Izuno A."/>
            <person name="Isagi Y."/>
            <person name="Lee S.L."/>
            <person name="Shimizu K.K."/>
        </authorList>
    </citation>
    <scope>NUCLEOTIDE SEQUENCE [LARGE SCALE GENOMIC DNA]</scope>
    <source>
        <strain evidence="2">214</strain>
    </source>
</reference>
<dbReference type="Proteomes" id="UP001054252">
    <property type="component" value="Unassembled WGS sequence"/>
</dbReference>